<dbReference type="PROSITE" id="PS51186">
    <property type="entry name" value="GNAT"/>
    <property type="match status" value="1"/>
</dbReference>
<sequence>MFKAILDEDTYISIFEERHSQELFELIISSRDSIRKWLEFPDKTNSVDDTRAFISRSLNRFANNNGYWAGIWYKGQIAGSIGFLRIDWDAMRTEIGYWLGSKFEGIGLMTNACKAFVDHAFNDLNLRKIEIGVATNNIKSRAIPERLGFTQEGVIRNYERLHNQFLDRVIYGLVIDEWQ</sequence>
<proteinExistence type="predicted"/>
<dbReference type="Pfam" id="PF13302">
    <property type="entry name" value="Acetyltransf_3"/>
    <property type="match status" value="1"/>
</dbReference>
<name>A0ABY5S1G0_9BACL</name>
<dbReference type="InterPro" id="IPR051908">
    <property type="entry name" value="Ribosomal_N-acetyltransferase"/>
</dbReference>
<reference evidence="2" key="1">
    <citation type="submission" date="2022-01" db="EMBL/GenBank/DDBJ databases">
        <title>Paenibacillus spongiae sp. nov., isolated from marine sponge.</title>
        <authorList>
            <person name="Li Z."/>
            <person name="Zhang M."/>
        </authorList>
    </citation>
    <scope>NUCLEOTIDE SEQUENCE</scope>
    <source>
        <strain evidence="2">PHS-Z3</strain>
    </source>
</reference>
<dbReference type="PANTHER" id="PTHR43441:SF12">
    <property type="entry name" value="RIBOSOMAL N-ACETYLTRANSFERASE YDAF-RELATED"/>
    <property type="match status" value="1"/>
</dbReference>
<dbReference type="SUPFAM" id="SSF55729">
    <property type="entry name" value="Acyl-CoA N-acyltransferases (Nat)"/>
    <property type="match status" value="1"/>
</dbReference>
<dbReference type="Proteomes" id="UP001057877">
    <property type="component" value="Chromosome"/>
</dbReference>
<dbReference type="InterPro" id="IPR000182">
    <property type="entry name" value="GNAT_dom"/>
</dbReference>
<evidence type="ECO:0000313" key="3">
    <source>
        <dbReference type="Proteomes" id="UP001057877"/>
    </source>
</evidence>
<accession>A0ABY5S1G0</accession>
<keyword evidence="3" id="KW-1185">Reference proteome</keyword>
<evidence type="ECO:0000313" key="2">
    <source>
        <dbReference type="EMBL" id="UVI27278.1"/>
    </source>
</evidence>
<dbReference type="RefSeq" id="WP_258383363.1">
    <property type="nucleotide sequence ID" value="NZ_CP091430.1"/>
</dbReference>
<dbReference type="PANTHER" id="PTHR43441">
    <property type="entry name" value="RIBOSOMAL-PROTEIN-SERINE ACETYLTRANSFERASE"/>
    <property type="match status" value="1"/>
</dbReference>
<gene>
    <name evidence="2" type="ORF">L1F29_17505</name>
</gene>
<dbReference type="EMBL" id="CP091430">
    <property type="protein sequence ID" value="UVI27278.1"/>
    <property type="molecule type" value="Genomic_DNA"/>
</dbReference>
<organism evidence="2 3">
    <name type="scientific">Paenibacillus spongiae</name>
    <dbReference type="NCBI Taxonomy" id="2909671"/>
    <lineage>
        <taxon>Bacteria</taxon>
        <taxon>Bacillati</taxon>
        <taxon>Bacillota</taxon>
        <taxon>Bacilli</taxon>
        <taxon>Bacillales</taxon>
        <taxon>Paenibacillaceae</taxon>
        <taxon>Paenibacillus</taxon>
    </lineage>
</organism>
<dbReference type="InterPro" id="IPR016181">
    <property type="entry name" value="Acyl_CoA_acyltransferase"/>
</dbReference>
<evidence type="ECO:0000259" key="1">
    <source>
        <dbReference type="PROSITE" id="PS51186"/>
    </source>
</evidence>
<dbReference type="Gene3D" id="3.40.630.30">
    <property type="match status" value="1"/>
</dbReference>
<protein>
    <submittedName>
        <fullName evidence="2">GNAT family N-acetyltransferase</fullName>
    </submittedName>
</protein>
<feature type="domain" description="N-acetyltransferase" evidence="1">
    <location>
        <begin position="21"/>
        <end position="167"/>
    </location>
</feature>